<keyword evidence="4" id="KW-0949">S-adenosyl-L-methionine</keyword>
<dbReference type="InterPro" id="IPR029063">
    <property type="entry name" value="SAM-dependent_MTases_sf"/>
</dbReference>
<evidence type="ECO:0000313" key="7">
    <source>
        <dbReference type="Proteomes" id="UP000043763"/>
    </source>
</evidence>
<evidence type="ECO:0000256" key="3">
    <source>
        <dbReference type="ARBA" id="ARBA00022679"/>
    </source>
</evidence>
<dbReference type="GO" id="GO:0009007">
    <property type="term" value="F:site-specific DNA-methyltransferase (adenine-specific) activity"/>
    <property type="evidence" value="ECO:0007669"/>
    <property type="project" value="UniProtKB-EC"/>
</dbReference>
<dbReference type="SUPFAM" id="SSF53335">
    <property type="entry name" value="S-adenosyl-L-methionine-dependent methyltransferases"/>
    <property type="match status" value="1"/>
</dbReference>
<keyword evidence="3 6" id="KW-0808">Transferase</keyword>
<dbReference type="GO" id="GO:0009307">
    <property type="term" value="P:DNA restriction-modification system"/>
    <property type="evidence" value="ECO:0007669"/>
    <property type="project" value="InterPro"/>
</dbReference>
<evidence type="ECO:0000256" key="4">
    <source>
        <dbReference type="ARBA" id="ARBA00022691"/>
    </source>
</evidence>
<dbReference type="InterPro" id="IPR012327">
    <property type="entry name" value="MeTrfase_D12"/>
</dbReference>
<dbReference type="EC" id="2.1.1.72" evidence="1"/>
<evidence type="ECO:0000256" key="5">
    <source>
        <dbReference type="ARBA" id="ARBA00047942"/>
    </source>
</evidence>
<dbReference type="AlphaFoldDB" id="A0A0G4K6N8"/>
<keyword evidence="7" id="KW-1185">Reference proteome</keyword>
<dbReference type="Gene3D" id="3.40.50.150">
    <property type="entry name" value="Vaccinia Virus protein VP39"/>
    <property type="match status" value="1"/>
</dbReference>
<dbReference type="PROSITE" id="PS00092">
    <property type="entry name" value="N6_MTASE"/>
    <property type="match status" value="1"/>
</dbReference>
<keyword evidence="2 6" id="KW-0489">Methyltransferase</keyword>
<dbReference type="Proteomes" id="UP000043763">
    <property type="component" value="Unassembled WGS sequence"/>
</dbReference>
<evidence type="ECO:0000313" key="6">
    <source>
        <dbReference type="EMBL" id="CRF33264.1"/>
    </source>
</evidence>
<dbReference type="GO" id="GO:0003676">
    <property type="term" value="F:nucleic acid binding"/>
    <property type="evidence" value="ECO:0007669"/>
    <property type="project" value="InterPro"/>
</dbReference>
<dbReference type="GO" id="GO:0032259">
    <property type="term" value="P:methylation"/>
    <property type="evidence" value="ECO:0007669"/>
    <property type="project" value="UniProtKB-KW"/>
</dbReference>
<accession>A0A0G4K6N8</accession>
<gene>
    <name evidence="6" type="ORF">BRSU_1332</name>
</gene>
<dbReference type="Pfam" id="PF02086">
    <property type="entry name" value="MethyltransfD12"/>
    <property type="match status" value="1"/>
</dbReference>
<evidence type="ECO:0000256" key="1">
    <source>
        <dbReference type="ARBA" id="ARBA00011900"/>
    </source>
</evidence>
<organism evidence="6 7">
    <name type="scientific">Brachyspira suanatina</name>
    <dbReference type="NCBI Taxonomy" id="381802"/>
    <lineage>
        <taxon>Bacteria</taxon>
        <taxon>Pseudomonadati</taxon>
        <taxon>Spirochaetota</taxon>
        <taxon>Spirochaetia</taxon>
        <taxon>Brachyspirales</taxon>
        <taxon>Brachyspiraceae</taxon>
        <taxon>Brachyspira</taxon>
    </lineage>
</organism>
<dbReference type="PRINTS" id="PR00505">
    <property type="entry name" value="D12N6MTFRASE"/>
</dbReference>
<sequence>MLILLCKLYYDNKIMITNTEANIKDKYLKENLIAYIGNKRRLLSFIENTISGILEEDSNIKTALDLFAGSGSVSRLLKTLDLEVYSNDWEYYSYILNYAHLCINEEDLNNMFVHTGGAENTINMINNIKYIDDDDRYISKYYAPSNDENPDLINERLFYTHYNAERIDIIRHNIEMLYKNKVINEKEYYYLIASIIYESATHTNTSGVFKAFHAGFGGRNKDALHRIMAPISLKSIPLYNGQKCHVSMNDANEFVVKNKDKHFDLVYLDPPYNQHQYGSNYHLLNTIALWDKPAINKNIYINGKKTDKGGIRKDWVKTKSMYCYKKTAKDTLINLLDNIDSKHIVMSYSTDGIIEYDDLISILESRGKLDIVTSEYTKYRGAKRSIVNKTKNIEYLFVVDTSKTSYSSVNKKLRYIDNIRLKMDNPLDCSKDNLIFDYDKDDIIVLNLKYSVHIINKDEICDKLKYKSLEYIKMFSIFLDKYTRDNNIDALKIYFYHINAAILANDIRLIKYFGEYILQIYSRLCSRKSNEYLIDITNSILDILSYSNDEISIISKIKQRIIYNIKHSNISEINKNKLLIRLEK</sequence>
<comment type="catalytic activity">
    <reaction evidence="5">
        <text>a 2'-deoxyadenosine in DNA + S-adenosyl-L-methionine = an N(6)-methyl-2'-deoxyadenosine in DNA + S-adenosyl-L-homocysteine + H(+)</text>
        <dbReference type="Rhea" id="RHEA:15197"/>
        <dbReference type="Rhea" id="RHEA-COMP:12418"/>
        <dbReference type="Rhea" id="RHEA-COMP:12419"/>
        <dbReference type="ChEBI" id="CHEBI:15378"/>
        <dbReference type="ChEBI" id="CHEBI:57856"/>
        <dbReference type="ChEBI" id="CHEBI:59789"/>
        <dbReference type="ChEBI" id="CHEBI:90615"/>
        <dbReference type="ChEBI" id="CHEBI:90616"/>
        <dbReference type="EC" id="2.1.1.72"/>
    </reaction>
</comment>
<name>A0A0G4K6N8_9SPIR</name>
<reference evidence="7" key="1">
    <citation type="submission" date="2015-04" db="EMBL/GenBank/DDBJ databases">
        <authorList>
            <person name="Mushtaq Mamoona"/>
        </authorList>
    </citation>
    <scope>NUCLEOTIDE SEQUENCE [LARGE SCALE GENOMIC DNA]</scope>
    <source>
        <strain evidence="7">AN4859/03</strain>
    </source>
</reference>
<protein>
    <recommendedName>
        <fullName evidence="1">site-specific DNA-methyltransferase (adenine-specific)</fullName>
        <ecNumber evidence="1">2.1.1.72</ecNumber>
    </recommendedName>
</protein>
<dbReference type="EMBL" id="CVLB01000001">
    <property type="protein sequence ID" value="CRF33264.1"/>
    <property type="molecule type" value="Genomic_DNA"/>
</dbReference>
<proteinExistence type="predicted"/>
<dbReference type="InterPro" id="IPR002052">
    <property type="entry name" value="DNA_methylase_N6_adenine_CS"/>
</dbReference>
<evidence type="ECO:0000256" key="2">
    <source>
        <dbReference type="ARBA" id="ARBA00022603"/>
    </source>
</evidence>